<evidence type="ECO:0000313" key="1">
    <source>
        <dbReference type="EMBL" id="MEJ7138953.1"/>
    </source>
</evidence>
<comment type="caution">
    <text evidence="1">The sequence shown here is derived from an EMBL/GenBank/DDBJ whole genome shotgun (WGS) entry which is preliminary data.</text>
</comment>
<accession>A0ACC6P432</accession>
<proteinExistence type="predicted"/>
<reference evidence="1" key="1">
    <citation type="submission" date="2023-10" db="EMBL/GenBank/DDBJ databases">
        <title>Amphibacter perezi, gen. nov., sp. nov. a novel taxa of the family Comamonadaceae, class Betaproteobacteria isolated from the skin microbiota of Pelophylax perezi from different populations.</title>
        <authorList>
            <person name="Costa S."/>
            <person name="Proenca D.N."/>
            <person name="Lopes I."/>
            <person name="Morais P.V."/>
        </authorList>
    </citation>
    <scope>NUCLEOTIDE SEQUENCE</scope>
    <source>
        <strain evidence="1">SL12-8</strain>
    </source>
</reference>
<name>A0ACC6P432_9BURK</name>
<dbReference type="Proteomes" id="UP001364695">
    <property type="component" value="Unassembled WGS sequence"/>
</dbReference>
<keyword evidence="2" id="KW-1185">Reference proteome</keyword>
<sequence>MKKTIIAFAALASFAGLASAQSSVTLSGRVNAGVGKFVGTTDNRVLSNEWSGLIFSGVEDLGNGLSAGFKLNPRFNIVDGGTSGGSLPVNRDAAGNVTSTGGIGFGEKLVFLQSAFGKISLGTVSKPAFDAVSWSDVNGWYNGDNWAAIQGGADSAWESSASRMDRAARYEYNANGLYAGVALSDKNKAGETNALATEMPVSVGASFNALGFKVGIGHDRGRVKSTNQQNWTVLGLGYSMPGLADFGASYGQGKDSIGAKRQAAQIGAAGNVGAVRVALTYADIRNTPVATIVTPDPKAVKVSQVVTLGAKYSLSKRTSIFGDVAYDKAVKDANKNNAAVNANRLAVGYSLGIAHSF</sequence>
<gene>
    <name evidence="1" type="ORF">RV045_11015</name>
</gene>
<organism evidence="1 2">
    <name type="scientific">Amphibiibacter pelophylacis</name>
    <dbReference type="NCBI Taxonomy" id="1799477"/>
    <lineage>
        <taxon>Bacteria</taxon>
        <taxon>Pseudomonadati</taxon>
        <taxon>Pseudomonadota</taxon>
        <taxon>Betaproteobacteria</taxon>
        <taxon>Burkholderiales</taxon>
        <taxon>Sphaerotilaceae</taxon>
        <taxon>Amphibiibacter</taxon>
    </lineage>
</organism>
<evidence type="ECO:0000313" key="2">
    <source>
        <dbReference type="Proteomes" id="UP001364695"/>
    </source>
</evidence>
<protein>
    <submittedName>
        <fullName evidence="1">Porin</fullName>
    </submittedName>
</protein>
<dbReference type="EMBL" id="JAWDIE010000017">
    <property type="protein sequence ID" value="MEJ7138953.1"/>
    <property type="molecule type" value="Genomic_DNA"/>
</dbReference>